<dbReference type="InterPro" id="IPR057135">
    <property type="entry name" value="At4g27190-like_LRR"/>
</dbReference>
<dbReference type="Gene3D" id="3.80.10.10">
    <property type="entry name" value="Ribonuclease Inhibitor"/>
    <property type="match status" value="2"/>
</dbReference>
<evidence type="ECO:0000259" key="6">
    <source>
        <dbReference type="Pfam" id="PF00931"/>
    </source>
</evidence>
<dbReference type="Pfam" id="PF23598">
    <property type="entry name" value="LRR_14"/>
    <property type="match status" value="1"/>
</dbReference>
<protein>
    <submittedName>
        <fullName evidence="9">Disease resistance protein RPS2-like</fullName>
    </submittedName>
</protein>
<keyword evidence="10" id="KW-1185">Reference proteome</keyword>
<evidence type="ECO:0000256" key="2">
    <source>
        <dbReference type="ARBA" id="ARBA00022737"/>
    </source>
</evidence>
<feature type="domain" description="Disease resistance protein At4g27190-like leucine-rich repeats" evidence="7">
    <location>
        <begin position="761"/>
        <end position="848"/>
    </location>
</feature>
<evidence type="ECO:0000259" key="8">
    <source>
        <dbReference type="Pfam" id="PF23598"/>
    </source>
</evidence>
<dbReference type="Pfam" id="PF23247">
    <property type="entry name" value="LRR_RPS2"/>
    <property type="match status" value="1"/>
</dbReference>
<reference evidence="9 10" key="1">
    <citation type="submission" date="2023-10" db="EMBL/GenBank/DDBJ databases">
        <title>Chromosome-scale genome assembly provides insights into flower coloration mechanisms of Canna indica.</title>
        <authorList>
            <person name="Li C."/>
        </authorList>
    </citation>
    <scope>NUCLEOTIDE SEQUENCE [LARGE SCALE GENOMIC DNA]</scope>
    <source>
        <tissue evidence="9">Flower</tissue>
    </source>
</reference>
<dbReference type="Proteomes" id="UP001327560">
    <property type="component" value="Chromosome 5"/>
</dbReference>
<dbReference type="Gene3D" id="1.10.8.430">
    <property type="entry name" value="Helical domain of apoptotic protease-activating factors"/>
    <property type="match status" value="1"/>
</dbReference>
<gene>
    <name evidence="9" type="ORF">Cni_G17770</name>
</gene>
<evidence type="ECO:0000313" key="9">
    <source>
        <dbReference type="EMBL" id="WOL09017.1"/>
    </source>
</evidence>
<dbReference type="EMBL" id="CP136894">
    <property type="protein sequence ID" value="WOL09017.1"/>
    <property type="molecule type" value="Genomic_DNA"/>
</dbReference>
<comment type="similarity">
    <text evidence="1">Belongs to the disease resistance NB-LRR family.</text>
</comment>
<accession>A0AAQ3KN09</accession>
<dbReference type="GO" id="GO:0005524">
    <property type="term" value="F:ATP binding"/>
    <property type="evidence" value="ECO:0007669"/>
    <property type="project" value="UniProtKB-KW"/>
</dbReference>
<dbReference type="GO" id="GO:0043531">
    <property type="term" value="F:ADP binding"/>
    <property type="evidence" value="ECO:0007669"/>
    <property type="project" value="InterPro"/>
</dbReference>
<evidence type="ECO:0000256" key="4">
    <source>
        <dbReference type="ARBA" id="ARBA00022840"/>
    </source>
</evidence>
<feature type="domain" description="NB-ARC" evidence="6">
    <location>
        <begin position="157"/>
        <end position="322"/>
    </location>
</feature>
<dbReference type="GO" id="GO:0006952">
    <property type="term" value="P:defense response"/>
    <property type="evidence" value="ECO:0007669"/>
    <property type="project" value="UniProtKB-KW"/>
</dbReference>
<dbReference type="InterPro" id="IPR055414">
    <property type="entry name" value="LRR_R13L4/SHOC2-like"/>
</dbReference>
<evidence type="ECO:0000313" key="10">
    <source>
        <dbReference type="Proteomes" id="UP001327560"/>
    </source>
</evidence>
<dbReference type="InterPro" id="IPR032675">
    <property type="entry name" value="LRR_dom_sf"/>
</dbReference>
<dbReference type="PANTHER" id="PTHR33463:SF191">
    <property type="entry name" value="NB-ARC DOMAIN-CONTAINING PROTEIN"/>
    <property type="match status" value="1"/>
</dbReference>
<keyword evidence="2" id="KW-0677">Repeat</keyword>
<dbReference type="InterPro" id="IPR050905">
    <property type="entry name" value="Plant_NBS-LRR"/>
</dbReference>
<dbReference type="InterPro" id="IPR027417">
    <property type="entry name" value="P-loop_NTPase"/>
</dbReference>
<dbReference type="PANTHER" id="PTHR33463">
    <property type="entry name" value="NB-ARC DOMAIN-CONTAINING PROTEIN-RELATED"/>
    <property type="match status" value="1"/>
</dbReference>
<keyword evidence="4" id="KW-0067">ATP-binding</keyword>
<dbReference type="Pfam" id="PF00931">
    <property type="entry name" value="NB-ARC"/>
    <property type="match status" value="1"/>
</dbReference>
<evidence type="ECO:0000256" key="5">
    <source>
        <dbReference type="SAM" id="Coils"/>
    </source>
</evidence>
<dbReference type="SUPFAM" id="SSF52540">
    <property type="entry name" value="P-loop containing nucleoside triphosphate hydrolases"/>
    <property type="match status" value="1"/>
</dbReference>
<keyword evidence="4" id="KW-0547">Nucleotide-binding</keyword>
<dbReference type="Gene3D" id="3.40.50.300">
    <property type="entry name" value="P-loop containing nucleotide triphosphate hydrolases"/>
    <property type="match status" value="1"/>
</dbReference>
<feature type="domain" description="Disease resistance R13L4/SHOC-2-like LRR" evidence="8">
    <location>
        <begin position="530"/>
        <end position="696"/>
    </location>
</feature>
<evidence type="ECO:0000259" key="7">
    <source>
        <dbReference type="Pfam" id="PF23247"/>
    </source>
</evidence>
<dbReference type="AlphaFoldDB" id="A0AAQ3KN09"/>
<dbReference type="InterPro" id="IPR002182">
    <property type="entry name" value="NB-ARC"/>
</dbReference>
<sequence length="878" mass="99403">MPTTIPAIFGACGCFKDCCSQSCNYAVTYKQTITNLEIKVKELNGKYKDLETKVAAAKRDDLKPLAEVLVWFESAAKLMIEAKRIIDQYKGITKCGCSLGFPVNVCSGYLLKSNATAAHTTISELCTQEFPTVAYDRQLDRVNGRVIPPAIFGMETVFQDLKQHARNDAVSITGIYGMAGVGKTVLLEKFNNDFLESEEGREDPDVVIFLELQRSHTVENIQKSLFSRLSMEWKDGLTSTERGARISRVLSGLKFVLLIDNLWETLNHKIVGIPLPQSRSKCKIIFTTRMEDVCSRMGVDKTIKVECLSEEGAWDLFKSSARMVPDNIDARILDSAKKLTMTCGGLPAALITVAQAMASKKTFREWQSIMKDSLFQLPGMEDNVLLPLKFSYDSLPGETFRTCASYFSLVAEGCWLSKYYVRELLVGEGIIDEFENLSDTINQASYFLGILTASSLIERIDGEYFRMHPMVRAMILWVACECGKKDSKWLVQDRRDLVEAPETEKWRVAERVSLGWNKIVVLPEAPPCPDLIFLHLRDNIHLKKIPNGFFSHMPCLKILDLRDTSIEELPEGIGNLVLLQFLELSHTRIRYLPRQLEALVNLRYLGLISATHLRRIPDQVISSLHQLRWLNLYNSYSTWRIGSTAEGVGLEELESLKRLKILGITICAVAALSKLCGLGRLATSTHWLQIEGCQGLTRFNIPSTNLGENMQNLLQIRLYAMSELEEVIIGGDATEGRALLSLELLRLLSLPKAKLVWKSMCLQNLVELQIEDCKEIDRLMKMEDDGIDASETITIFPRLSRILLRQLPELESLSDGNRVLAFPNLKTMEVKSCPKLKRLALVAEKLQEIKCDRAWWDELDWGDERTKFFQHLFRPFHG</sequence>
<keyword evidence="5" id="KW-0175">Coiled coil</keyword>
<dbReference type="InterPro" id="IPR042197">
    <property type="entry name" value="Apaf_helical"/>
</dbReference>
<organism evidence="9 10">
    <name type="scientific">Canna indica</name>
    <name type="common">Indian-shot</name>
    <dbReference type="NCBI Taxonomy" id="4628"/>
    <lineage>
        <taxon>Eukaryota</taxon>
        <taxon>Viridiplantae</taxon>
        <taxon>Streptophyta</taxon>
        <taxon>Embryophyta</taxon>
        <taxon>Tracheophyta</taxon>
        <taxon>Spermatophyta</taxon>
        <taxon>Magnoliopsida</taxon>
        <taxon>Liliopsida</taxon>
        <taxon>Zingiberales</taxon>
        <taxon>Cannaceae</taxon>
        <taxon>Canna</taxon>
    </lineage>
</organism>
<evidence type="ECO:0000256" key="1">
    <source>
        <dbReference type="ARBA" id="ARBA00008894"/>
    </source>
</evidence>
<feature type="coiled-coil region" evidence="5">
    <location>
        <begin position="26"/>
        <end position="60"/>
    </location>
</feature>
<proteinExistence type="inferred from homology"/>
<name>A0AAQ3KN09_9LILI</name>
<dbReference type="PRINTS" id="PR00364">
    <property type="entry name" value="DISEASERSIST"/>
</dbReference>
<dbReference type="FunFam" id="3.40.50.300:FF:001091">
    <property type="entry name" value="Probable disease resistance protein At1g61300"/>
    <property type="match status" value="1"/>
</dbReference>
<keyword evidence="3" id="KW-0611">Plant defense</keyword>
<evidence type="ECO:0000256" key="3">
    <source>
        <dbReference type="ARBA" id="ARBA00022821"/>
    </source>
</evidence>
<dbReference type="SUPFAM" id="SSF52058">
    <property type="entry name" value="L domain-like"/>
    <property type="match status" value="1"/>
</dbReference>